<dbReference type="InterPro" id="IPR025132">
    <property type="entry name" value="DUF4058"/>
</dbReference>
<comment type="caution">
    <text evidence="1">The sequence shown here is derived from an EMBL/GenBank/DDBJ whole genome shotgun (WGS) entry which is preliminary data.</text>
</comment>
<evidence type="ECO:0000313" key="1">
    <source>
        <dbReference type="EMBL" id="MBW4545413.1"/>
    </source>
</evidence>
<evidence type="ECO:0000313" key="2">
    <source>
        <dbReference type="Proteomes" id="UP000753908"/>
    </source>
</evidence>
<gene>
    <name evidence="1" type="ORF">KME25_13335</name>
</gene>
<dbReference type="Pfam" id="PF13267">
    <property type="entry name" value="DUF4058"/>
    <property type="match status" value="1"/>
</dbReference>
<name>A0A951U9J3_9CYAN</name>
<protein>
    <submittedName>
        <fullName evidence="1">DUF4058 family protein</fullName>
    </submittedName>
</protein>
<reference evidence="1" key="2">
    <citation type="journal article" date="2022" name="Microbiol. Resour. Announc.">
        <title>Metagenome Sequencing to Explore Phylogenomics of Terrestrial Cyanobacteria.</title>
        <authorList>
            <person name="Ward R.D."/>
            <person name="Stajich J.E."/>
            <person name="Johansen J.R."/>
            <person name="Huntemann M."/>
            <person name="Clum A."/>
            <person name="Foster B."/>
            <person name="Foster B."/>
            <person name="Roux S."/>
            <person name="Palaniappan K."/>
            <person name="Varghese N."/>
            <person name="Mukherjee S."/>
            <person name="Reddy T.B.K."/>
            <person name="Daum C."/>
            <person name="Copeland A."/>
            <person name="Chen I.A."/>
            <person name="Ivanova N.N."/>
            <person name="Kyrpides N.C."/>
            <person name="Shapiro N."/>
            <person name="Eloe-Fadrosh E.A."/>
            <person name="Pietrasiak N."/>
        </authorList>
    </citation>
    <scope>NUCLEOTIDE SEQUENCE</scope>
    <source>
        <strain evidence="1">CPER-KK1</strain>
    </source>
</reference>
<dbReference type="AlphaFoldDB" id="A0A951U9J3"/>
<organism evidence="1 2">
    <name type="scientific">Symplocastrum torsivum CPER-KK1</name>
    <dbReference type="NCBI Taxonomy" id="450513"/>
    <lineage>
        <taxon>Bacteria</taxon>
        <taxon>Bacillati</taxon>
        <taxon>Cyanobacteriota</taxon>
        <taxon>Cyanophyceae</taxon>
        <taxon>Oscillatoriophycideae</taxon>
        <taxon>Oscillatoriales</taxon>
        <taxon>Microcoleaceae</taxon>
        <taxon>Symplocastrum</taxon>
    </lineage>
</organism>
<dbReference type="Proteomes" id="UP000753908">
    <property type="component" value="Unassembled WGS sequence"/>
</dbReference>
<sequence>MLSPFPGMNPCLEHHALWSEVHKRLIVAIADALFPKLSLFCHSPRIRMKK</sequence>
<dbReference type="EMBL" id="JAHHIF010000015">
    <property type="protein sequence ID" value="MBW4545413.1"/>
    <property type="molecule type" value="Genomic_DNA"/>
</dbReference>
<proteinExistence type="predicted"/>
<reference evidence="1" key="1">
    <citation type="submission" date="2021-05" db="EMBL/GenBank/DDBJ databases">
        <authorList>
            <person name="Pietrasiak N."/>
            <person name="Ward R."/>
            <person name="Stajich J.E."/>
            <person name="Kurbessoian T."/>
        </authorList>
    </citation>
    <scope>NUCLEOTIDE SEQUENCE</scope>
    <source>
        <strain evidence="1">CPER-KK1</strain>
    </source>
</reference>
<accession>A0A951U9J3</accession>